<evidence type="ECO:0000256" key="2">
    <source>
        <dbReference type="ARBA" id="ARBA00022692"/>
    </source>
</evidence>
<feature type="transmembrane region" description="Helical" evidence="5">
    <location>
        <begin position="59"/>
        <end position="80"/>
    </location>
</feature>
<keyword evidence="2 5" id="KW-0812">Transmembrane</keyword>
<evidence type="ECO:0000256" key="1">
    <source>
        <dbReference type="ARBA" id="ARBA00004141"/>
    </source>
</evidence>
<keyword evidence="4 5" id="KW-0472">Membrane</keyword>
<feature type="transmembrane region" description="Helical" evidence="5">
    <location>
        <begin position="21"/>
        <end position="39"/>
    </location>
</feature>
<dbReference type="GO" id="GO:0016020">
    <property type="term" value="C:membrane"/>
    <property type="evidence" value="ECO:0007669"/>
    <property type="project" value="UniProtKB-SubCell"/>
</dbReference>
<feature type="transmembrane region" description="Helical" evidence="5">
    <location>
        <begin position="108"/>
        <end position="128"/>
    </location>
</feature>
<sequence>MATIRELNKWANAHTYYPLDLVRVIFGVFLFLKGVTFITETNYLHDILNTAGNFGSEMLIIHYVSMAHIVGGTMICIGFLTRWSVWVQMPILICALLLNFFSEFNTSNFVQASAALLLAIFFVFYGSGKHSVDYYLKMHK</sequence>
<reference evidence="6 7" key="1">
    <citation type="submission" date="2018-05" db="EMBL/GenBank/DDBJ databases">
        <title>Flavobacterium sp. MEBiC07310.</title>
        <authorList>
            <person name="Baek K."/>
        </authorList>
    </citation>
    <scope>NUCLEOTIDE SEQUENCE [LARGE SCALE GENOMIC DNA]</scope>
    <source>
        <strain evidence="6 7">MEBiC07310</strain>
    </source>
</reference>
<evidence type="ECO:0000313" key="6">
    <source>
        <dbReference type="EMBL" id="AWM14896.1"/>
    </source>
</evidence>
<evidence type="ECO:0000256" key="5">
    <source>
        <dbReference type="SAM" id="Phobius"/>
    </source>
</evidence>
<dbReference type="RefSeq" id="WP_109570234.1">
    <property type="nucleotide sequence ID" value="NZ_CP029463.1"/>
</dbReference>
<evidence type="ECO:0000256" key="3">
    <source>
        <dbReference type="ARBA" id="ARBA00022989"/>
    </source>
</evidence>
<evidence type="ECO:0000256" key="4">
    <source>
        <dbReference type="ARBA" id="ARBA00023136"/>
    </source>
</evidence>
<protein>
    <submittedName>
        <fullName evidence="6">DoxX family membrane protein</fullName>
    </submittedName>
</protein>
<dbReference type="Pfam" id="PF07681">
    <property type="entry name" value="DoxX"/>
    <property type="match status" value="1"/>
</dbReference>
<proteinExistence type="predicted"/>
<dbReference type="EMBL" id="CP029463">
    <property type="protein sequence ID" value="AWM14896.1"/>
    <property type="molecule type" value="Genomic_DNA"/>
</dbReference>
<dbReference type="OrthoDB" id="680764at2"/>
<comment type="subcellular location">
    <subcellularLocation>
        <location evidence="1">Membrane</location>
        <topology evidence="1">Multi-pass membrane protein</topology>
    </subcellularLocation>
</comment>
<keyword evidence="7" id="KW-1185">Reference proteome</keyword>
<keyword evidence="3 5" id="KW-1133">Transmembrane helix</keyword>
<dbReference type="Proteomes" id="UP000245429">
    <property type="component" value="Chromosome"/>
</dbReference>
<dbReference type="InterPro" id="IPR032808">
    <property type="entry name" value="DoxX"/>
</dbReference>
<feature type="transmembrane region" description="Helical" evidence="5">
    <location>
        <begin position="85"/>
        <end position="102"/>
    </location>
</feature>
<evidence type="ECO:0000313" key="7">
    <source>
        <dbReference type="Proteomes" id="UP000245429"/>
    </source>
</evidence>
<accession>A0A2U8QYA6</accession>
<dbReference type="KEGG" id="fse:DI487_14225"/>
<organism evidence="6 7">
    <name type="scientific">Flavobacterium sediminis</name>
    <dbReference type="NCBI Taxonomy" id="2201181"/>
    <lineage>
        <taxon>Bacteria</taxon>
        <taxon>Pseudomonadati</taxon>
        <taxon>Bacteroidota</taxon>
        <taxon>Flavobacteriia</taxon>
        <taxon>Flavobacteriales</taxon>
        <taxon>Flavobacteriaceae</taxon>
        <taxon>Flavobacterium</taxon>
    </lineage>
</organism>
<gene>
    <name evidence="6" type="ORF">DI487_14225</name>
</gene>
<dbReference type="AlphaFoldDB" id="A0A2U8QYA6"/>
<name>A0A2U8QYA6_9FLAO</name>